<comment type="similarity">
    <text evidence="1">Belongs to the carbohydrate kinase PfkB family.</text>
</comment>
<dbReference type="GO" id="GO:0005524">
    <property type="term" value="F:ATP binding"/>
    <property type="evidence" value="ECO:0007669"/>
    <property type="project" value="UniProtKB-KW"/>
</dbReference>
<dbReference type="InterPro" id="IPR017583">
    <property type="entry name" value="Tagatose/fructose_Pkinase"/>
</dbReference>
<evidence type="ECO:0000313" key="9">
    <source>
        <dbReference type="Proteomes" id="UP000188235"/>
    </source>
</evidence>
<evidence type="ECO:0000256" key="3">
    <source>
        <dbReference type="ARBA" id="ARBA00022741"/>
    </source>
</evidence>
<evidence type="ECO:0000256" key="1">
    <source>
        <dbReference type="ARBA" id="ARBA00010688"/>
    </source>
</evidence>
<dbReference type="PIRSF" id="PIRSF000535">
    <property type="entry name" value="1PFK/6PFK/LacC"/>
    <property type="match status" value="1"/>
</dbReference>
<dbReference type="GO" id="GO:0005829">
    <property type="term" value="C:cytosol"/>
    <property type="evidence" value="ECO:0007669"/>
    <property type="project" value="TreeGrafter"/>
</dbReference>
<dbReference type="PANTHER" id="PTHR46566:SF1">
    <property type="entry name" value="1-PHOSPHOFRUCTOKINASE"/>
    <property type="match status" value="1"/>
</dbReference>
<dbReference type="RefSeq" id="WP_077349180.1">
    <property type="nucleotide sequence ID" value="NZ_CP019607.1"/>
</dbReference>
<name>A0A1Q2CWZ5_9ACTN</name>
<dbReference type="EMBL" id="CP019607">
    <property type="protein sequence ID" value="AQP50640.1"/>
    <property type="molecule type" value="Genomic_DNA"/>
</dbReference>
<sequence length="314" mass="33370">MRTLRTVTMNTGYDDYYSVSGLSWGGRGTQHRFVSVCSGKGISCARTATALAIPHVAYGLIGEHDHDDFSRRLADEHIEHRLFRVPGTARHNLTLVDATGEKVAAHFMASGYSFDSPMVVAPMVETVLAETRPGDIVTLNGSTSKGLASQTWAALAAGLIERGADVIVDAQNEALMDALEVRGVLAFKPNDDEIMAIPAVAEAYDHVGAALDLFRSAGVRIPLVSLGADGVQYLDESGKRIHATCRVEAPIQSVMAGDAFVAGFVWGVMSSQDQQEWVRHGLAAAAAHVAGLTGDGLLARAKANLSEVRFEPVG</sequence>
<accession>A0A1Q2CWZ5</accession>
<evidence type="ECO:0000259" key="7">
    <source>
        <dbReference type="Pfam" id="PF00294"/>
    </source>
</evidence>
<dbReference type="AlphaFoldDB" id="A0A1Q2CWZ5"/>
<proteinExistence type="inferred from homology"/>
<organism evidence="8 9">
    <name type="scientific">Tessaracoccus flavescens</name>
    <dbReference type="NCBI Taxonomy" id="399497"/>
    <lineage>
        <taxon>Bacteria</taxon>
        <taxon>Bacillati</taxon>
        <taxon>Actinomycetota</taxon>
        <taxon>Actinomycetes</taxon>
        <taxon>Propionibacteriales</taxon>
        <taxon>Propionibacteriaceae</taxon>
        <taxon>Tessaracoccus</taxon>
    </lineage>
</organism>
<dbReference type="InterPro" id="IPR011611">
    <property type="entry name" value="PfkB_dom"/>
</dbReference>
<feature type="domain" description="Carbohydrate kinase PfkB" evidence="7">
    <location>
        <begin position="29"/>
        <end position="289"/>
    </location>
</feature>
<keyword evidence="9" id="KW-1185">Reference proteome</keyword>
<keyword evidence="5" id="KW-0067">ATP-binding</keyword>
<evidence type="ECO:0000256" key="2">
    <source>
        <dbReference type="ARBA" id="ARBA00022679"/>
    </source>
</evidence>
<dbReference type="OrthoDB" id="9801219at2"/>
<dbReference type="InterPro" id="IPR029056">
    <property type="entry name" value="Ribokinase-like"/>
</dbReference>
<dbReference type="KEGG" id="tfa:BW733_07135"/>
<evidence type="ECO:0000256" key="6">
    <source>
        <dbReference type="PIRNR" id="PIRNR000535"/>
    </source>
</evidence>
<dbReference type="Gene3D" id="3.40.1190.20">
    <property type="match status" value="1"/>
</dbReference>
<dbReference type="Proteomes" id="UP000188235">
    <property type="component" value="Chromosome"/>
</dbReference>
<dbReference type="SUPFAM" id="SSF53613">
    <property type="entry name" value="Ribokinase-like"/>
    <property type="match status" value="1"/>
</dbReference>
<evidence type="ECO:0000256" key="5">
    <source>
        <dbReference type="ARBA" id="ARBA00022840"/>
    </source>
</evidence>
<dbReference type="Pfam" id="PF00294">
    <property type="entry name" value="PfkB"/>
    <property type="match status" value="1"/>
</dbReference>
<gene>
    <name evidence="8" type="ORF">BW733_07135</name>
</gene>
<keyword evidence="3" id="KW-0547">Nucleotide-binding</keyword>
<protein>
    <recommendedName>
        <fullName evidence="7">Carbohydrate kinase PfkB domain-containing protein</fullName>
    </recommendedName>
</protein>
<evidence type="ECO:0000256" key="4">
    <source>
        <dbReference type="ARBA" id="ARBA00022777"/>
    </source>
</evidence>
<reference evidence="8 9" key="1">
    <citation type="journal article" date="2008" name="Int. J. Syst. Evol. Microbiol.">
        <title>Tessaracoccus flavescens sp. nov., isolated from marine sediment.</title>
        <authorList>
            <person name="Lee D.W."/>
            <person name="Lee S.D."/>
        </authorList>
    </citation>
    <scope>NUCLEOTIDE SEQUENCE [LARGE SCALE GENOMIC DNA]</scope>
    <source>
        <strain evidence="8 9">SST-39T</strain>
    </source>
</reference>
<dbReference type="GO" id="GO:0008443">
    <property type="term" value="F:phosphofructokinase activity"/>
    <property type="evidence" value="ECO:0007669"/>
    <property type="project" value="TreeGrafter"/>
</dbReference>
<keyword evidence="2 6" id="KW-0808">Transferase</keyword>
<dbReference type="STRING" id="399497.BW733_07135"/>
<keyword evidence="4" id="KW-0418">Kinase</keyword>
<dbReference type="PANTHER" id="PTHR46566">
    <property type="entry name" value="1-PHOSPHOFRUCTOKINASE-RELATED"/>
    <property type="match status" value="1"/>
</dbReference>
<evidence type="ECO:0000313" key="8">
    <source>
        <dbReference type="EMBL" id="AQP50640.1"/>
    </source>
</evidence>